<gene>
    <name evidence="2" type="ORF">WAX74_07095</name>
</gene>
<comment type="caution">
    <text evidence="2">The sequence shown here is derived from an EMBL/GenBank/DDBJ whole genome shotgun (WGS) entry which is preliminary data.</text>
</comment>
<keyword evidence="1" id="KW-0472">Membrane</keyword>
<proteinExistence type="predicted"/>
<sequence length="240" mass="27304">MNELFSDKKTGFLIVVALVFVVIGAIYYFLIYPLNEEKQLKEVAVNNVRTEVAVLQSELASPEVEESEVNTFSLEKKVPLTRELDRLIRSIEKVDLISESKIESISFNNYDEVVAESNLAHTQNDEETVTGNLEGDTSTETEILEDGTLTESEIVTPVSPMANISLPPQLKLITFNITLLTKDYDQLIVFIKELEKLERIVRVDRIEFNMPGEEQNYDIDSKKTAYAEIQVTTFYHDGEK</sequence>
<dbReference type="Proteomes" id="UP001364890">
    <property type="component" value="Unassembled WGS sequence"/>
</dbReference>
<organism evidence="2 3">
    <name type="scientific">Psychrobacillus mangrovi</name>
    <dbReference type="NCBI Taxonomy" id="3117745"/>
    <lineage>
        <taxon>Bacteria</taxon>
        <taxon>Bacillati</taxon>
        <taxon>Bacillota</taxon>
        <taxon>Bacilli</taxon>
        <taxon>Bacillales</taxon>
        <taxon>Bacillaceae</taxon>
        <taxon>Psychrobacillus</taxon>
    </lineage>
</organism>
<dbReference type="InterPro" id="IPR014717">
    <property type="entry name" value="Transl_elong_EF1B/ribsomal_bS6"/>
</dbReference>
<evidence type="ECO:0008006" key="4">
    <source>
        <dbReference type="Google" id="ProtNLM"/>
    </source>
</evidence>
<evidence type="ECO:0000256" key="1">
    <source>
        <dbReference type="SAM" id="Phobius"/>
    </source>
</evidence>
<keyword evidence="3" id="KW-1185">Reference proteome</keyword>
<evidence type="ECO:0000313" key="3">
    <source>
        <dbReference type="Proteomes" id="UP001364890"/>
    </source>
</evidence>
<accession>A0ABU8F337</accession>
<name>A0ABU8F337_9BACI</name>
<feature type="transmembrane region" description="Helical" evidence="1">
    <location>
        <begin position="12"/>
        <end position="31"/>
    </location>
</feature>
<dbReference type="RefSeq" id="WP_336496962.1">
    <property type="nucleotide sequence ID" value="NZ_JBAWSY010000003.1"/>
</dbReference>
<keyword evidence="1" id="KW-1133">Transmembrane helix</keyword>
<evidence type="ECO:0000313" key="2">
    <source>
        <dbReference type="EMBL" id="MEI4769410.1"/>
    </source>
</evidence>
<dbReference type="Gene3D" id="3.30.70.60">
    <property type="match status" value="1"/>
</dbReference>
<dbReference type="EMBL" id="JBAWSY010000003">
    <property type="protein sequence ID" value="MEI4769410.1"/>
    <property type="molecule type" value="Genomic_DNA"/>
</dbReference>
<protein>
    <recommendedName>
        <fullName evidence="4">Potassium transporter</fullName>
    </recommendedName>
</protein>
<reference evidence="2 3" key="1">
    <citation type="submission" date="2024-01" db="EMBL/GenBank/DDBJ databases">
        <title>Seven novel Bacillus-like species.</title>
        <authorList>
            <person name="Liu G."/>
        </authorList>
    </citation>
    <scope>NUCLEOTIDE SEQUENCE [LARGE SCALE GENOMIC DNA]</scope>
    <source>
        <strain evidence="2 3">FJAT-51614</strain>
    </source>
</reference>
<keyword evidence="1" id="KW-0812">Transmembrane</keyword>